<dbReference type="Gene3D" id="3.30.420.10">
    <property type="entry name" value="Ribonuclease H-like superfamily/Ribonuclease H"/>
    <property type="match status" value="1"/>
</dbReference>
<name>A0A813CDQ0_9DINO</name>
<sequence>MNMLGLRLQCTADRLVMVFADSGHWACLGFHIVTPGTAAVLYLDGVHLRLYQPALRLAQAVAAAFGLHIKSFEPFTWYEQEAPHECGRIALQHAVAFVTSDLQRAPEWADQLLLKHQHCPAQVHASGQLSADQNQRLQDLLVERGVPKPAVENRVAAAVQKIGAGPIAKALAMKNAWPQLKSLGSQPNCMFRWIQHDELTAHIDERAHAKFGTAVPNGREKKRKDKAPKAAAQPLQVDPTKLQIAPGSFTTVDGRPLPQLAFSEVGAEVQGVAFCSPQQAVPFLQNPQSLSVDALALVCVTELPPDVYGGATVSSLQFPAVYSPTEEAILIRGSLIQIGDEVVQLASQSIAEVQQLETVTCRISVYRDEIALDWSELQKGPIRVLLQLIPALSLCADKACAQTCGRFHPAVEEVDVVDRLIIDLWGRQWSKLEGGRASPNDAQSFHCLIRVPSSALLHLQQIMVRGFYTEPRATGGAGPHPGFAVIWFPDADYAKALHTLRTCTKAIAIARLSKRYGVRVREQDEQAVFEAVRPGSIFTKVAVKAHYRLHPLPFGCLRKHLLALLREWKWEAKPLQPARGDAEGAAWIVGASDAPPSPALACGDAYVLVRKVRDTAAAAAQPLVTASGRTKRSILYDDDDNVADPWANGLDPWALSRAPPGLPAPTTGSTPASGSTAATKLSQLRTEITSGVQEIVKKQVSETVKAAGTADAHANAAETRLTQLEATVNELKHQGTKFEGWFQSFGQQVSAVQQTVAAQQADLAQATNCGVNAMPYRVGEASNPGRIGPRAIVGDFNAAQDDLSQVSLWKQAGWVDIQAASLCVSAYVKDRFQAYWAWPLPTEIPWSEIALERHRAQRPFDTTWYLVRCIAGLSNYAGYKAYVTPSNVPNPMKMPWSIVVACGQPYALPVAFMLVAQAIFYDFRANYRRFEAWHIQKRQQILQNKHDASCKQLYLELREPPSSHVDLLVSTHTYEVLARDPAEKLLHVSAPLATHGHSEWRLDGIPVAITPVSQDVCRVSGSDPLPTGEELEQSCYVSSPPEIQEAFLKVWSERWNKAASPNGWERIFRFTKAFLPRLQCSLEPITPDVWHAALKRYKPYAARGPDGYAKTDLQNMPLPRLCELLELLTAIEAGAAWPEQLLVGLVHALDKRNGKLDVEGYRPIVLFSIVYRTWSGIRARQLLRWLRDVISEGALGFLPDHEPAEAWLVLQANIEVAVQGSEPLSGFSADLVKAFNTLPRQPLFAAARWLGIPEGVLLPWSNFLSGMQRRFVVQHCVSAPAYSKCGFPEGCPLSTVAMCICDFMFHRYLEVFTPSIRSLSFVDNLLGTGESAYSVAQGLNATRCFCDALGLTLDGAKTYTWSTDSIQRRILRELGLKVTDASRELGGLMSFGPSTRNRALVDRCRALGPVFRRLSRSRAPLHLKLRTLPTKFWSMALHGAAGCLVSEATLQGLRTQTVRALKLQCSGSSPMLRLSLSGVPTADPGFFQLWDCVNTFRRICTKQPGLLDLWQLFASRFQGDLLHGPFSKLLRLLHSIQWRVLFPPFVQDEEGLTHDLLGIPKQVLRVLLMKAWLRLVAYNHKHRKTMYDLDGIDPALVALDWCSLPSLSRTWVSALQSGANMFGDSQSKFDLEKDGLCALCGLPDDAYHRVCVCPRFSAVRAPHSWVVAEWPQLPKALSHHLLPSANPHGPSLRRLLQGLPDYTACFLSAPTVGECQHIFTDGSCSAFGASELSLAAWSVVNSCTGEIIACGPLHGLQQSAPRAELTAVLSAVTWARQHRVQAVIWCDAEHVASSLRQLLEGELLDRAWGNQDLWHVLLSQLGDTEPGMLQVQHTPSRLDVNCCESPFEDWLSCWNQHADTVAGLCNLNRPWQFQQVHAQAVAHFQVTAARIRALRSIYCGIAQITYGVAMRAVPTDAEPPEPCDPAEDLPLGQPRILDITECLPVGWQPLLVQHCTDLPSDFILGVCAFFLKLDGCSECAYSITFLEFLAMFILDGTTPFPVQCGSTGRWKSRSDQTLPFVKHTVDVQLRLIRRALRQQLLRDFFSRQAIRTAATLQRPFE</sequence>
<dbReference type="OrthoDB" id="419590at2759"/>
<feature type="non-terminal residue" evidence="3">
    <location>
        <position position="1"/>
    </location>
</feature>
<evidence type="ECO:0000313" key="3">
    <source>
        <dbReference type="EMBL" id="CAE7942166.1"/>
    </source>
</evidence>
<dbReference type="InterPro" id="IPR000477">
    <property type="entry name" value="RT_dom"/>
</dbReference>
<evidence type="ECO:0000259" key="2">
    <source>
        <dbReference type="PROSITE" id="PS50878"/>
    </source>
</evidence>
<evidence type="ECO:0000256" key="1">
    <source>
        <dbReference type="SAM" id="MobiDB-lite"/>
    </source>
</evidence>
<gene>
    <name evidence="3" type="ORF">SNEC2469_LOCUS34563</name>
</gene>
<keyword evidence="4" id="KW-1185">Reference proteome</keyword>
<dbReference type="InterPro" id="IPR012337">
    <property type="entry name" value="RNaseH-like_sf"/>
</dbReference>
<accession>A0A813CDQ0</accession>
<dbReference type="GO" id="GO:0003676">
    <property type="term" value="F:nucleic acid binding"/>
    <property type="evidence" value="ECO:0007669"/>
    <property type="project" value="InterPro"/>
</dbReference>
<dbReference type="Proteomes" id="UP000601435">
    <property type="component" value="Unassembled WGS sequence"/>
</dbReference>
<protein>
    <recommendedName>
        <fullName evidence="2">Reverse transcriptase domain-containing protein</fullName>
    </recommendedName>
</protein>
<feature type="domain" description="Reverse transcriptase" evidence="2">
    <location>
        <begin position="1130"/>
        <end position="1378"/>
    </location>
</feature>
<comment type="caution">
    <text evidence="3">The sequence shown here is derived from an EMBL/GenBank/DDBJ whole genome shotgun (WGS) entry which is preliminary data.</text>
</comment>
<dbReference type="InterPro" id="IPR043502">
    <property type="entry name" value="DNA/RNA_pol_sf"/>
</dbReference>
<organism evidence="3 4">
    <name type="scientific">Symbiodinium necroappetens</name>
    <dbReference type="NCBI Taxonomy" id="1628268"/>
    <lineage>
        <taxon>Eukaryota</taxon>
        <taxon>Sar</taxon>
        <taxon>Alveolata</taxon>
        <taxon>Dinophyceae</taxon>
        <taxon>Suessiales</taxon>
        <taxon>Symbiodiniaceae</taxon>
        <taxon>Symbiodinium</taxon>
    </lineage>
</organism>
<dbReference type="Pfam" id="PF00078">
    <property type="entry name" value="RVT_1"/>
    <property type="match status" value="1"/>
</dbReference>
<dbReference type="PANTHER" id="PTHR19446">
    <property type="entry name" value="REVERSE TRANSCRIPTASES"/>
    <property type="match status" value="1"/>
</dbReference>
<evidence type="ECO:0000313" key="4">
    <source>
        <dbReference type="Proteomes" id="UP000601435"/>
    </source>
</evidence>
<dbReference type="EMBL" id="CAJNJA010095875">
    <property type="protein sequence ID" value="CAE7942166.1"/>
    <property type="molecule type" value="Genomic_DNA"/>
</dbReference>
<dbReference type="PROSITE" id="PS50878">
    <property type="entry name" value="RT_POL"/>
    <property type="match status" value="1"/>
</dbReference>
<dbReference type="SUPFAM" id="SSF53098">
    <property type="entry name" value="Ribonuclease H-like"/>
    <property type="match status" value="1"/>
</dbReference>
<feature type="region of interest" description="Disordered" evidence="1">
    <location>
        <begin position="213"/>
        <end position="235"/>
    </location>
</feature>
<reference evidence="3" key="1">
    <citation type="submission" date="2021-02" db="EMBL/GenBank/DDBJ databases">
        <authorList>
            <person name="Dougan E. K."/>
            <person name="Rhodes N."/>
            <person name="Thang M."/>
            <person name="Chan C."/>
        </authorList>
    </citation>
    <scope>NUCLEOTIDE SEQUENCE</scope>
</reference>
<dbReference type="SUPFAM" id="SSF56672">
    <property type="entry name" value="DNA/RNA polymerases"/>
    <property type="match status" value="1"/>
</dbReference>
<dbReference type="InterPro" id="IPR036397">
    <property type="entry name" value="RNaseH_sf"/>
</dbReference>
<proteinExistence type="predicted"/>